<proteinExistence type="inferred from homology"/>
<dbReference type="FunFam" id="3.40.30.10:FF:000050">
    <property type="entry name" value="protein disulfide-isomerase A6 isoform X1"/>
    <property type="match status" value="1"/>
</dbReference>
<dbReference type="InterPro" id="IPR017937">
    <property type="entry name" value="Thioredoxin_CS"/>
</dbReference>
<dbReference type="GO" id="GO:0015035">
    <property type="term" value="F:protein-disulfide reductase activity"/>
    <property type="evidence" value="ECO:0007669"/>
    <property type="project" value="TreeGrafter"/>
</dbReference>
<dbReference type="PRINTS" id="PR00421">
    <property type="entry name" value="THIOREDOXIN"/>
</dbReference>
<evidence type="ECO:0000256" key="11">
    <source>
        <dbReference type="ARBA" id="ARBA00024139"/>
    </source>
</evidence>
<dbReference type="PANTHER" id="PTHR45815:SF3">
    <property type="entry name" value="PROTEIN DISULFIDE-ISOMERASE A6"/>
    <property type="match status" value="1"/>
</dbReference>
<dbReference type="InterPro" id="IPR013766">
    <property type="entry name" value="Thioredoxin_domain"/>
</dbReference>
<organism evidence="17 18">
    <name type="scientific">Oncorhynchus tshawytscha</name>
    <name type="common">Chinook salmon</name>
    <name type="synonym">Salmo tshawytscha</name>
    <dbReference type="NCBI Taxonomy" id="74940"/>
    <lineage>
        <taxon>Eukaryota</taxon>
        <taxon>Metazoa</taxon>
        <taxon>Chordata</taxon>
        <taxon>Craniata</taxon>
        <taxon>Vertebrata</taxon>
        <taxon>Euteleostomi</taxon>
        <taxon>Actinopterygii</taxon>
        <taxon>Neopterygii</taxon>
        <taxon>Teleostei</taxon>
        <taxon>Protacanthopterygii</taxon>
        <taxon>Salmoniformes</taxon>
        <taxon>Salmonidae</taxon>
        <taxon>Salmoninae</taxon>
        <taxon>Oncorhynchus</taxon>
    </lineage>
</organism>
<dbReference type="PROSITE" id="PS51352">
    <property type="entry name" value="THIOREDOXIN_2"/>
    <property type="match status" value="2"/>
</dbReference>
<keyword evidence="6" id="KW-0677">Repeat</keyword>
<dbReference type="Proteomes" id="UP000694402">
    <property type="component" value="Unassembled WGS sequence"/>
</dbReference>
<dbReference type="Pfam" id="PF00085">
    <property type="entry name" value="Thioredoxin"/>
    <property type="match status" value="2"/>
</dbReference>
<comment type="similarity">
    <text evidence="3 14">Belongs to the protein disulfide isomerase family.</text>
</comment>
<comment type="catalytic activity">
    <reaction evidence="1">
        <text>Catalyzes the rearrangement of -S-S- bonds in proteins.</text>
        <dbReference type="EC" id="5.3.4.1"/>
    </reaction>
</comment>
<gene>
    <name evidence="17" type="primary">PDIA6</name>
</gene>
<reference evidence="17" key="1">
    <citation type="submission" date="2025-08" db="UniProtKB">
        <authorList>
            <consortium name="Ensembl"/>
        </authorList>
    </citation>
    <scope>IDENTIFICATION</scope>
</reference>
<evidence type="ECO:0000256" key="12">
    <source>
        <dbReference type="ARBA" id="ARBA00045396"/>
    </source>
</evidence>
<keyword evidence="7" id="KW-0256">Endoplasmic reticulum</keyword>
<dbReference type="NCBIfam" id="TIGR01126">
    <property type="entry name" value="pdi_dom"/>
    <property type="match status" value="1"/>
</dbReference>
<dbReference type="InterPro" id="IPR057305">
    <property type="entry name" value="Thioredox_PDIA6_C"/>
</dbReference>
<evidence type="ECO:0000256" key="3">
    <source>
        <dbReference type="ARBA" id="ARBA00006347"/>
    </source>
</evidence>
<feature type="domain" description="Thioredoxin" evidence="16">
    <location>
        <begin position="97"/>
        <end position="212"/>
    </location>
</feature>
<dbReference type="InterPro" id="IPR005788">
    <property type="entry name" value="PDI_thioredoxin-like_dom"/>
</dbReference>
<reference evidence="17" key="2">
    <citation type="submission" date="2025-09" db="UniProtKB">
        <authorList>
            <consortium name="Ensembl"/>
        </authorList>
    </citation>
    <scope>IDENTIFICATION</scope>
</reference>
<evidence type="ECO:0000256" key="7">
    <source>
        <dbReference type="ARBA" id="ARBA00022824"/>
    </source>
</evidence>
<evidence type="ECO:0000256" key="4">
    <source>
        <dbReference type="ARBA" id="ARBA00012723"/>
    </source>
</evidence>
<keyword evidence="9" id="KW-0413">Isomerase</keyword>
<dbReference type="GO" id="GO:0003756">
    <property type="term" value="F:protein disulfide isomerase activity"/>
    <property type="evidence" value="ECO:0007669"/>
    <property type="project" value="UniProtKB-EC"/>
</dbReference>
<evidence type="ECO:0000256" key="14">
    <source>
        <dbReference type="RuleBase" id="RU004208"/>
    </source>
</evidence>
<dbReference type="GeneTree" id="ENSGT00940000155646"/>
<dbReference type="FunFam" id="3.40.30.10:FF:000032">
    <property type="entry name" value="Protein disulfide-isomerase A6 homolog"/>
    <property type="match status" value="1"/>
</dbReference>
<dbReference type="GO" id="GO:0005788">
    <property type="term" value="C:endoplasmic reticulum lumen"/>
    <property type="evidence" value="ECO:0007669"/>
    <property type="project" value="UniProtKB-SubCell"/>
</dbReference>
<feature type="domain" description="Thioredoxin" evidence="16">
    <location>
        <begin position="232"/>
        <end position="349"/>
    </location>
</feature>
<evidence type="ECO:0000256" key="8">
    <source>
        <dbReference type="ARBA" id="ARBA00023157"/>
    </source>
</evidence>
<dbReference type="Gene3D" id="3.40.30.10">
    <property type="entry name" value="Glutaredoxin"/>
    <property type="match status" value="2"/>
</dbReference>
<evidence type="ECO:0000259" key="16">
    <source>
        <dbReference type="PROSITE" id="PS51352"/>
    </source>
</evidence>
<evidence type="ECO:0000256" key="9">
    <source>
        <dbReference type="ARBA" id="ARBA00023235"/>
    </source>
</evidence>
<protein>
    <recommendedName>
        <fullName evidence="11">Protein disulfide-isomerase A6</fullName>
        <ecNumber evidence="4">5.3.4.1</ecNumber>
    </recommendedName>
</protein>
<evidence type="ECO:0000256" key="1">
    <source>
        <dbReference type="ARBA" id="ARBA00001182"/>
    </source>
</evidence>
<evidence type="ECO:0000256" key="5">
    <source>
        <dbReference type="ARBA" id="ARBA00022729"/>
    </source>
</evidence>
<keyword evidence="5" id="KW-0732">Signal</keyword>
<dbReference type="Ensembl" id="ENSOTST00005013308.2">
    <property type="protein sequence ID" value="ENSOTSP00005012121.2"/>
    <property type="gene ID" value="ENSOTSG00005006292.2"/>
</dbReference>
<evidence type="ECO:0000313" key="18">
    <source>
        <dbReference type="Proteomes" id="UP000694402"/>
    </source>
</evidence>
<dbReference type="Pfam" id="PF24541">
    <property type="entry name" value="Thioredox_PDIA6_C"/>
    <property type="match status" value="1"/>
</dbReference>
<evidence type="ECO:0000256" key="15">
    <source>
        <dbReference type="SAM" id="MobiDB-lite"/>
    </source>
</evidence>
<dbReference type="CDD" id="cd02983">
    <property type="entry name" value="P5_C"/>
    <property type="match status" value="1"/>
</dbReference>
<keyword evidence="8" id="KW-1015">Disulfide bond</keyword>
<comment type="function">
    <text evidence="12">May function as a chaperone that inhibits aggregation of misfolded proteins. Negatively regulates the unfolded protein response (UPR) through binding to UPR sensors such as ERN1, which in turn inactivates ERN1 signaling. May also regulate the UPR via the EIF2AK3 UPR sensor. Plays a role in platelet aggregation and activation by agonists such as convulxin, collagen and thrombin.</text>
</comment>
<dbReference type="PROSITE" id="PS00194">
    <property type="entry name" value="THIOREDOXIN_1"/>
    <property type="match status" value="1"/>
</dbReference>
<dbReference type="AlphaFoldDB" id="A0A8C8CH37"/>
<dbReference type="PANTHER" id="PTHR45815">
    <property type="entry name" value="PROTEIN DISULFIDE-ISOMERASE A6"/>
    <property type="match status" value="1"/>
</dbReference>
<keyword evidence="18" id="KW-1185">Reference proteome</keyword>
<name>A0A8C8CH37_ONCTS</name>
<evidence type="ECO:0000313" key="17">
    <source>
        <dbReference type="Ensembl" id="ENSOTSP00005012121.2"/>
    </source>
</evidence>
<evidence type="ECO:0000256" key="10">
    <source>
        <dbReference type="ARBA" id="ARBA00023284"/>
    </source>
</evidence>
<dbReference type="SUPFAM" id="SSF52833">
    <property type="entry name" value="Thioredoxin-like"/>
    <property type="match status" value="3"/>
</dbReference>
<dbReference type="CDD" id="cd03001">
    <property type="entry name" value="PDI_a_P5"/>
    <property type="match status" value="2"/>
</dbReference>
<evidence type="ECO:0000256" key="2">
    <source>
        <dbReference type="ARBA" id="ARBA00004319"/>
    </source>
</evidence>
<feature type="region of interest" description="Disordered" evidence="15">
    <location>
        <begin position="217"/>
        <end position="240"/>
    </location>
</feature>
<comment type="subcellular location">
    <subcellularLocation>
        <location evidence="2">Endoplasmic reticulum lumen</location>
    </subcellularLocation>
</comment>
<comment type="subunit">
    <text evidence="13">Part of a large chaperone multiprotein complex comprising DNAJB11, HSP90B1, HSPA5, HYOU, PDIA2, PDIA4, PDIA6, PPIB, SDF2L1, UGGT1 and very small amounts of ERP29, but not, or at very low levels, CALR nor CANX. Interacts with MICA on the surface of tumor cells, leading to MICA disulfide bond reduction which is required for its release from tumor cells. Interacts with ITGB3 following platelet stimulation. Interacts with ERN1; the interaction is direct. Interacts with EIF2AK3.</text>
</comment>
<dbReference type="InterPro" id="IPR036249">
    <property type="entry name" value="Thioredoxin-like_sf"/>
</dbReference>
<accession>A0A8C8CH37</accession>
<evidence type="ECO:0000256" key="13">
    <source>
        <dbReference type="ARBA" id="ARBA00047074"/>
    </source>
</evidence>
<dbReference type="GO" id="GO:0034976">
    <property type="term" value="P:response to endoplasmic reticulum stress"/>
    <property type="evidence" value="ECO:0007669"/>
    <property type="project" value="TreeGrafter"/>
</dbReference>
<dbReference type="EC" id="5.3.4.1" evidence="4"/>
<keyword evidence="10" id="KW-0676">Redox-active center</keyword>
<evidence type="ECO:0000256" key="6">
    <source>
        <dbReference type="ARBA" id="ARBA00022737"/>
    </source>
</evidence>
<sequence length="573" mass="62113">MALTLHTSSCDSFTRHPVLAGKTTRRVLIGRGAAQPAGSQSAWATVKNFALSFCSAGPFLQQSCSGQLHWTGAQRSAGIMRGLLLGVLGCSLVLMAQGFYSAADDVVELNPSNFNREVLQSDSLWLIEFYAPWCGHCQSLTADWKKTATALKGIVKVGAVDADQHKSLGGQYGVKGFPSIKIFGANKNKPDDYQGGRSSQAIVDGALNTLRTLVKDRMSGRSGGSDNSRQSGGGGSKKNVVELTDDNFDRLVLDSGEVWLVEFFAPWCGHCKSLEPEWAAAASAVKEQTKDKVHLGAVDATVHQGLASRYGVRGFPTIKIFKKGEEPEDYQGGRTRGDIIARALDLFSDNAAPPELLEILNADVLKKTCDDYQLCVIAVLPHILDTGAAGRNSYLEVMMKMAEKYKKKMWGWLWTEAGAQMELEAALGIGGFGYPAMTAINARKMKFALLKGSFSETGIHEFLRDLSVGRGSTATVGGGALPKINSVDAWDGKDGENWREVPWSDCRSRTMEGSLLAPLMNSSRESLPIVQKRPQASTHLLASSSLRTPSCRSPAEGRRMYLGQNSFIKLIRY</sequence>